<evidence type="ECO:0000313" key="2">
    <source>
        <dbReference type="EMBL" id="GGJ06603.1"/>
    </source>
</evidence>
<name>A0A917NK08_9BACL</name>
<organism evidence="2 3">
    <name type="scientific">Alicyclobacillus cellulosilyticus</name>
    <dbReference type="NCBI Taxonomy" id="1003997"/>
    <lineage>
        <taxon>Bacteria</taxon>
        <taxon>Bacillati</taxon>
        <taxon>Bacillota</taxon>
        <taxon>Bacilli</taxon>
        <taxon>Bacillales</taxon>
        <taxon>Alicyclobacillaceae</taxon>
        <taxon>Alicyclobacillus</taxon>
    </lineage>
</organism>
<proteinExistence type="predicted"/>
<feature type="transmembrane region" description="Helical" evidence="1">
    <location>
        <begin position="141"/>
        <end position="162"/>
    </location>
</feature>
<accession>A0A917NK08</accession>
<dbReference type="EMBL" id="BMOY01000020">
    <property type="protein sequence ID" value="GGJ06603.1"/>
    <property type="molecule type" value="Genomic_DNA"/>
</dbReference>
<reference evidence="2" key="1">
    <citation type="journal article" date="2014" name="Int. J. Syst. Evol. Microbiol.">
        <title>Complete genome sequence of Corynebacterium casei LMG S-19264T (=DSM 44701T), isolated from a smear-ripened cheese.</title>
        <authorList>
            <consortium name="US DOE Joint Genome Institute (JGI-PGF)"/>
            <person name="Walter F."/>
            <person name="Albersmeier A."/>
            <person name="Kalinowski J."/>
            <person name="Ruckert C."/>
        </authorList>
    </citation>
    <scope>NUCLEOTIDE SEQUENCE</scope>
    <source>
        <strain evidence="2">JCM 18487</strain>
    </source>
</reference>
<dbReference type="GO" id="GO:0140359">
    <property type="term" value="F:ABC-type transporter activity"/>
    <property type="evidence" value="ECO:0007669"/>
    <property type="project" value="InterPro"/>
</dbReference>
<evidence type="ECO:0000313" key="3">
    <source>
        <dbReference type="Proteomes" id="UP000637695"/>
    </source>
</evidence>
<feature type="transmembrane region" description="Helical" evidence="1">
    <location>
        <begin position="20"/>
        <end position="39"/>
    </location>
</feature>
<dbReference type="PANTHER" id="PTHR43471">
    <property type="entry name" value="ABC TRANSPORTER PERMEASE"/>
    <property type="match status" value="1"/>
</dbReference>
<protein>
    <recommendedName>
        <fullName evidence="4">ABC transporter permease</fullName>
    </recommendedName>
</protein>
<feature type="transmembrane region" description="Helical" evidence="1">
    <location>
        <begin position="237"/>
        <end position="257"/>
    </location>
</feature>
<feature type="transmembrane region" description="Helical" evidence="1">
    <location>
        <begin position="174"/>
        <end position="194"/>
    </location>
</feature>
<dbReference type="RefSeq" id="WP_188882120.1">
    <property type="nucleotide sequence ID" value="NZ_BMOY01000020.1"/>
</dbReference>
<dbReference type="Pfam" id="PF12679">
    <property type="entry name" value="ABC2_membrane_2"/>
    <property type="match status" value="1"/>
</dbReference>
<keyword evidence="1" id="KW-0472">Membrane</keyword>
<dbReference type="GO" id="GO:0005886">
    <property type="term" value="C:plasma membrane"/>
    <property type="evidence" value="ECO:0007669"/>
    <property type="project" value="UniProtKB-SubCell"/>
</dbReference>
<sequence length="279" mass="31199">MIRNPLLHKEFRQRMRTNRAPVVIVGYLASMSALTFFLLYENVQGQLLQFQPARSEQVFFVLSLMQMAVVAFLTPAFAAGSISGERERRTLAVLLTTPISPLGILVGKVLSSSALLILLLVVTLPLYSLVFLFGGAVPQEVVAVIAFQLFTIVIIAAISVLWSSIALRSGWSTVLAYATVGWMVFVTGFVGYGLNFIAQHSPVAYFAGRWAERVLSLNPLWIEAVLEKAVRADPHDWVWFAVFYSAVCLVLLGPAVWRLRPQALYWLPWLVRAEEKHYQ</sequence>
<dbReference type="AlphaFoldDB" id="A0A917NK08"/>
<feature type="transmembrane region" description="Helical" evidence="1">
    <location>
        <begin position="59"/>
        <end position="79"/>
    </location>
</feature>
<comment type="caution">
    <text evidence="2">The sequence shown here is derived from an EMBL/GenBank/DDBJ whole genome shotgun (WGS) entry which is preliminary data.</text>
</comment>
<evidence type="ECO:0008006" key="4">
    <source>
        <dbReference type="Google" id="ProtNLM"/>
    </source>
</evidence>
<keyword evidence="3" id="KW-1185">Reference proteome</keyword>
<dbReference type="Proteomes" id="UP000637695">
    <property type="component" value="Unassembled WGS sequence"/>
</dbReference>
<keyword evidence="1" id="KW-1133">Transmembrane helix</keyword>
<reference evidence="2" key="2">
    <citation type="submission" date="2020-09" db="EMBL/GenBank/DDBJ databases">
        <authorList>
            <person name="Sun Q."/>
            <person name="Ohkuma M."/>
        </authorList>
    </citation>
    <scope>NUCLEOTIDE SEQUENCE</scope>
    <source>
        <strain evidence="2">JCM 18487</strain>
    </source>
</reference>
<keyword evidence="1" id="KW-0812">Transmembrane</keyword>
<feature type="transmembrane region" description="Helical" evidence="1">
    <location>
        <begin position="116"/>
        <end position="134"/>
    </location>
</feature>
<gene>
    <name evidence="2" type="ORF">GCM10010885_14670</name>
</gene>
<evidence type="ECO:0000256" key="1">
    <source>
        <dbReference type="SAM" id="Phobius"/>
    </source>
</evidence>